<reference evidence="2 3" key="1">
    <citation type="journal article" date="2019" name="Nat. Microbiol.">
        <title>Wide diversity of methane and short-chain alkane metabolisms in uncultured archaea.</title>
        <authorList>
            <person name="Borrel G."/>
            <person name="Adam P.S."/>
            <person name="McKay L.J."/>
            <person name="Chen L.X."/>
            <person name="Sierra-Garcia I.N."/>
            <person name="Sieber C.M."/>
            <person name="Letourneur Q."/>
            <person name="Ghozlane A."/>
            <person name="Andersen G.L."/>
            <person name="Li W.J."/>
            <person name="Hallam S.J."/>
            <person name="Muyzer G."/>
            <person name="de Oliveira V.M."/>
            <person name="Inskeep W.P."/>
            <person name="Banfield J.F."/>
            <person name="Gribaldo S."/>
        </authorList>
    </citation>
    <scope>NUCLEOTIDE SEQUENCE [LARGE SCALE GENOMIC DNA]</scope>
    <source>
        <strain evidence="2">NM1b</strain>
    </source>
</reference>
<evidence type="ECO:0000313" key="2">
    <source>
        <dbReference type="EMBL" id="RZN70297.1"/>
    </source>
</evidence>
<proteinExistence type="predicted"/>
<dbReference type="AlphaFoldDB" id="A0A520KX94"/>
<keyword evidence="1" id="KW-1133">Transmembrane helix</keyword>
<dbReference type="EMBL" id="RXIL01000058">
    <property type="protein sequence ID" value="RZN70297.1"/>
    <property type="molecule type" value="Genomic_DNA"/>
</dbReference>
<gene>
    <name evidence="2" type="ORF">EF807_03455</name>
</gene>
<feature type="transmembrane region" description="Helical" evidence="1">
    <location>
        <begin position="12"/>
        <end position="32"/>
    </location>
</feature>
<feature type="transmembrane region" description="Helical" evidence="1">
    <location>
        <begin position="38"/>
        <end position="63"/>
    </location>
</feature>
<keyword evidence="1" id="KW-0812">Transmembrane</keyword>
<organism evidence="2 3">
    <name type="scientific">Candidatus Methanolliviera hydrocarbonicum</name>
    <dbReference type="NCBI Taxonomy" id="2491085"/>
    <lineage>
        <taxon>Archaea</taxon>
        <taxon>Methanobacteriati</taxon>
        <taxon>Methanobacteriota</taxon>
        <taxon>Candidatus Methanoliparia</taxon>
        <taxon>Candidatus Methanoliparales</taxon>
        <taxon>Candidatus Methanollivieraceae</taxon>
        <taxon>Candidatus Methanolliviera</taxon>
    </lineage>
</organism>
<evidence type="ECO:0000313" key="3">
    <source>
        <dbReference type="Proteomes" id="UP000320766"/>
    </source>
</evidence>
<protein>
    <submittedName>
        <fullName evidence="2">Uncharacterized protein</fullName>
    </submittedName>
</protein>
<evidence type="ECO:0000256" key="1">
    <source>
        <dbReference type="SAM" id="Phobius"/>
    </source>
</evidence>
<comment type="caution">
    <text evidence="2">The sequence shown here is derived from an EMBL/GenBank/DDBJ whole genome shotgun (WGS) entry which is preliminary data.</text>
</comment>
<keyword evidence="1" id="KW-0472">Membrane</keyword>
<name>A0A520KX94_9EURY</name>
<accession>A0A520KX94</accession>
<sequence length="75" mass="7719">MVKYKHDPFGAGLGGIALLVLAVLLLAMVPGIRESIAIVLKGVVALGLIVGAIALLAISGLVMSQNRKEKKAKKA</sequence>
<dbReference type="Proteomes" id="UP000320766">
    <property type="component" value="Unassembled WGS sequence"/>
</dbReference>